<organism evidence="4 5">
    <name type="scientific">Trichocoleus desertorum GB2-A4</name>
    <dbReference type="NCBI Taxonomy" id="2933944"/>
    <lineage>
        <taxon>Bacteria</taxon>
        <taxon>Bacillati</taxon>
        <taxon>Cyanobacteriota</taxon>
        <taxon>Cyanophyceae</taxon>
        <taxon>Leptolyngbyales</taxon>
        <taxon>Trichocoleusaceae</taxon>
        <taxon>Trichocoleus</taxon>
    </lineage>
</organism>
<evidence type="ECO:0000259" key="3">
    <source>
        <dbReference type="Pfam" id="PF12849"/>
    </source>
</evidence>
<dbReference type="EMBL" id="JAMPKM010000003">
    <property type="protein sequence ID" value="MEP0816974.1"/>
    <property type="molecule type" value="Genomic_DNA"/>
</dbReference>
<feature type="region of interest" description="Disordered" evidence="2">
    <location>
        <begin position="38"/>
        <end position="65"/>
    </location>
</feature>
<dbReference type="RefSeq" id="WP_190439324.1">
    <property type="nucleotide sequence ID" value="NZ_JAMPKM010000003.1"/>
</dbReference>
<evidence type="ECO:0000256" key="2">
    <source>
        <dbReference type="SAM" id="MobiDB-lite"/>
    </source>
</evidence>
<feature type="domain" description="PBP" evidence="3">
    <location>
        <begin position="78"/>
        <end position="344"/>
    </location>
</feature>
<keyword evidence="1" id="KW-0732">Signal</keyword>
<dbReference type="InterPro" id="IPR024370">
    <property type="entry name" value="PBP_domain"/>
</dbReference>
<gene>
    <name evidence="4" type="ORF">NC998_07680</name>
</gene>
<dbReference type="Gene3D" id="3.40.190.10">
    <property type="entry name" value="Periplasmic binding protein-like II"/>
    <property type="match status" value="2"/>
</dbReference>
<keyword evidence="5" id="KW-1185">Reference proteome</keyword>
<sequence>MAQKNETATLVLALLITLGLVGGGTVWLMRRSGAPLGGLLQPTSQKKSDSRSDLPPAVASQPGSKLQGFADVQNIPSGSFKYGGSTSWAPLRLTVDSAVQAARPEFQLRYLGPDSGSASSGSGIRMLINDRLAFAQSSRPILESEANKAEQQGKELKQIPVAIDGIAVAVNPGLNLPGLTLAQLKAIYTGQTTNWNQVGGPNLSITPYTRPTNSGGTVELFVEDVLGGQTFGPTVEFVSTTTQAIRKLAEDPGGVYFASAPEVVPQCTIKPLPLSRQGSSFIAPYQAPLVTSSQCPAQRNRLNTDGFQQGQYPLIRNLYVVIQQNGQAEEKAGEAYANFLLTEEGQNLIARAGFVRIR</sequence>
<dbReference type="Pfam" id="PF12849">
    <property type="entry name" value="PBP_like_2"/>
    <property type="match status" value="1"/>
</dbReference>
<evidence type="ECO:0000256" key="1">
    <source>
        <dbReference type="ARBA" id="ARBA00022729"/>
    </source>
</evidence>
<dbReference type="Proteomes" id="UP001464891">
    <property type="component" value="Unassembled WGS sequence"/>
</dbReference>
<dbReference type="PANTHER" id="PTHR30570:SF1">
    <property type="entry name" value="PHOSPHATE-BINDING PROTEIN PSTS"/>
    <property type="match status" value="1"/>
</dbReference>
<accession>A0ABV0J5B6</accession>
<dbReference type="SUPFAM" id="SSF53850">
    <property type="entry name" value="Periplasmic binding protein-like II"/>
    <property type="match status" value="1"/>
</dbReference>
<name>A0ABV0J5B6_9CYAN</name>
<comment type="caution">
    <text evidence="4">The sequence shown here is derived from an EMBL/GenBank/DDBJ whole genome shotgun (WGS) entry which is preliminary data.</text>
</comment>
<dbReference type="PANTHER" id="PTHR30570">
    <property type="entry name" value="PERIPLASMIC PHOSPHATE BINDING COMPONENT OF PHOSPHATE ABC TRANSPORTER"/>
    <property type="match status" value="1"/>
</dbReference>
<evidence type="ECO:0000313" key="5">
    <source>
        <dbReference type="Proteomes" id="UP001464891"/>
    </source>
</evidence>
<dbReference type="InterPro" id="IPR050811">
    <property type="entry name" value="Phosphate_ABC_transporter"/>
</dbReference>
<reference evidence="4 5" key="1">
    <citation type="submission" date="2022-04" db="EMBL/GenBank/DDBJ databases">
        <title>Positive selection, recombination, and allopatry shape intraspecific diversity of widespread and dominant cyanobacteria.</title>
        <authorList>
            <person name="Wei J."/>
            <person name="Shu W."/>
            <person name="Hu C."/>
        </authorList>
    </citation>
    <scope>NUCLEOTIDE SEQUENCE [LARGE SCALE GENOMIC DNA]</scope>
    <source>
        <strain evidence="4 5">GB2-A4</strain>
    </source>
</reference>
<proteinExistence type="predicted"/>
<evidence type="ECO:0000313" key="4">
    <source>
        <dbReference type="EMBL" id="MEP0816974.1"/>
    </source>
</evidence>
<protein>
    <submittedName>
        <fullName evidence="4">Substrate-binding domain-containing protein</fullName>
    </submittedName>
</protein>